<keyword evidence="1" id="KW-0472">Membrane</keyword>
<accession>A0ABR8J5K4</accession>
<evidence type="ECO:0000256" key="1">
    <source>
        <dbReference type="SAM" id="Phobius"/>
    </source>
</evidence>
<evidence type="ECO:0000313" key="3">
    <source>
        <dbReference type="Proteomes" id="UP000660381"/>
    </source>
</evidence>
<dbReference type="RefSeq" id="WP_190907895.1">
    <property type="nucleotide sequence ID" value="NZ_JACJTQ010000030.1"/>
</dbReference>
<keyword evidence="3" id="KW-1185">Reference proteome</keyword>
<gene>
    <name evidence="2" type="ORF">H6G68_18110</name>
</gene>
<dbReference type="EMBL" id="JACJTQ010000030">
    <property type="protein sequence ID" value="MBD2693647.1"/>
    <property type="molecule type" value="Genomic_DNA"/>
</dbReference>
<proteinExistence type="predicted"/>
<sequence length="201" mass="22958">MAEEQNTKNHDNHKKLLPWTSWHSGLDILLVFSIVAIGLYIIVMPSFFARVDNIWKGNSQEQVRVTLKSQIIHYRKNRIFAKTLADLPAYVSGAINNDYKKRYDFLMDVNNQAVLVYSLGREKSLGEKIAGNRFIRYSHIGGIFILDNKPHGVICLTRDSVTQPRTIQPFVQNNQVVCPSGARALLEFKTDTNNKLIEDLL</sequence>
<evidence type="ECO:0000313" key="2">
    <source>
        <dbReference type="EMBL" id="MBD2693647.1"/>
    </source>
</evidence>
<feature type="transmembrane region" description="Helical" evidence="1">
    <location>
        <begin position="28"/>
        <end position="49"/>
    </location>
</feature>
<comment type="caution">
    <text evidence="2">The sequence shown here is derived from an EMBL/GenBank/DDBJ whole genome shotgun (WGS) entry which is preliminary data.</text>
</comment>
<keyword evidence="1" id="KW-1133">Transmembrane helix</keyword>
<protein>
    <submittedName>
        <fullName evidence="2">Uncharacterized protein</fullName>
    </submittedName>
</protein>
<organism evidence="2 3">
    <name type="scientific">Anabaena catenula FACHB-362</name>
    <dbReference type="NCBI Taxonomy" id="2692877"/>
    <lineage>
        <taxon>Bacteria</taxon>
        <taxon>Bacillati</taxon>
        <taxon>Cyanobacteriota</taxon>
        <taxon>Cyanophyceae</taxon>
        <taxon>Nostocales</taxon>
        <taxon>Nostocaceae</taxon>
        <taxon>Anabaena</taxon>
    </lineage>
</organism>
<reference evidence="2 3" key="1">
    <citation type="journal article" date="2020" name="ISME J.">
        <title>Comparative genomics reveals insights into cyanobacterial evolution and habitat adaptation.</title>
        <authorList>
            <person name="Chen M.Y."/>
            <person name="Teng W.K."/>
            <person name="Zhao L."/>
            <person name="Hu C.X."/>
            <person name="Zhou Y.K."/>
            <person name="Han B.P."/>
            <person name="Song L.R."/>
            <person name="Shu W.S."/>
        </authorList>
    </citation>
    <scope>NUCLEOTIDE SEQUENCE [LARGE SCALE GENOMIC DNA]</scope>
    <source>
        <strain evidence="2 3">FACHB-362</strain>
    </source>
</reference>
<dbReference type="Proteomes" id="UP000660381">
    <property type="component" value="Unassembled WGS sequence"/>
</dbReference>
<keyword evidence="1" id="KW-0812">Transmembrane</keyword>
<name>A0ABR8J5K4_9NOST</name>